<dbReference type="AlphaFoldDB" id="G7IRL2"/>
<evidence type="ECO:0000313" key="3">
    <source>
        <dbReference type="Proteomes" id="UP000002051"/>
    </source>
</evidence>
<reference evidence="1 3" key="1">
    <citation type="journal article" date="2011" name="Nature">
        <title>The Medicago genome provides insight into the evolution of rhizobial symbioses.</title>
        <authorList>
            <person name="Young N.D."/>
            <person name="Debelle F."/>
            <person name="Oldroyd G.E."/>
            <person name="Geurts R."/>
            <person name="Cannon S.B."/>
            <person name="Udvardi M.K."/>
            <person name="Benedito V.A."/>
            <person name="Mayer K.F."/>
            <person name="Gouzy J."/>
            <person name="Schoof H."/>
            <person name="Van de Peer Y."/>
            <person name="Proost S."/>
            <person name="Cook D.R."/>
            <person name="Meyers B.C."/>
            <person name="Spannagl M."/>
            <person name="Cheung F."/>
            <person name="De Mita S."/>
            <person name="Krishnakumar V."/>
            <person name="Gundlach H."/>
            <person name="Zhou S."/>
            <person name="Mudge J."/>
            <person name="Bharti A.K."/>
            <person name="Murray J.D."/>
            <person name="Naoumkina M.A."/>
            <person name="Rosen B."/>
            <person name="Silverstein K.A."/>
            <person name="Tang H."/>
            <person name="Rombauts S."/>
            <person name="Zhao P.X."/>
            <person name="Zhou P."/>
            <person name="Barbe V."/>
            <person name="Bardou P."/>
            <person name="Bechner M."/>
            <person name="Bellec A."/>
            <person name="Berger A."/>
            <person name="Berges H."/>
            <person name="Bidwell S."/>
            <person name="Bisseling T."/>
            <person name="Choisne N."/>
            <person name="Couloux A."/>
            <person name="Denny R."/>
            <person name="Deshpande S."/>
            <person name="Dai X."/>
            <person name="Doyle J.J."/>
            <person name="Dudez A.M."/>
            <person name="Farmer A.D."/>
            <person name="Fouteau S."/>
            <person name="Franken C."/>
            <person name="Gibelin C."/>
            <person name="Gish J."/>
            <person name="Goldstein S."/>
            <person name="Gonzalez A.J."/>
            <person name="Green P.J."/>
            <person name="Hallab A."/>
            <person name="Hartog M."/>
            <person name="Hua A."/>
            <person name="Humphray S.J."/>
            <person name="Jeong D.H."/>
            <person name="Jing Y."/>
            <person name="Jocker A."/>
            <person name="Kenton S.M."/>
            <person name="Kim D.J."/>
            <person name="Klee K."/>
            <person name="Lai H."/>
            <person name="Lang C."/>
            <person name="Lin S."/>
            <person name="Macmil S.L."/>
            <person name="Magdelenat G."/>
            <person name="Matthews L."/>
            <person name="McCorrison J."/>
            <person name="Monaghan E.L."/>
            <person name="Mun J.H."/>
            <person name="Najar F.Z."/>
            <person name="Nicholson C."/>
            <person name="Noirot C."/>
            <person name="O'Bleness M."/>
            <person name="Paule C.R."/>
            <person name="Poulain J."/>
            <person name="Prion F."/>
            <person name="Qin B."/>
            <person name="Qu C."/>
            <person name="Retzel E.F."/>
            <person name="Riddle C."/>
            <person name="Sallet E."/>
            <person name="Samain S."/>
            <person name="Samson N."/>
            <person name="Sanders I."/>
            <person name="Saurat O."/>
            <person name="Scarpelli C."/>
            <person name="Schiex T."/>
            <person name="Segurens B."/>
            <person name="Severin A.J."/>
            <person name="Sherrier D.J."/>
            <person name="Shi R."/>
            <person name="Sims S."/>
            <person name="Singer S.R."/>
            <person name="Sinharoy S."/>
            <person name="Sterck L."/>
            <person name="Viollet A."/>
            <person name="Wang B.B."/>
            <person name="Wang K."/>
            <person name="Wang M."/>
            <person name="Wang X."/>
            <person name="Warfsmann J."/>
            <person name="Weissenbach J."/>
            <person name="White D.D."/>
            <person name="White J.D."/>
            <person name="Wiley G.B."/>
            <person name="Wincker P."/>
            <person name="Xing Y."/>
            <person name="Yang L."/>
            <person name="Yao Z."/>
            <person name="Ying F."/>
            <person name="Zhai J."/>
            <person name="Zhou L."/>
            <person name="Zuber A."/>
            <person name="Denarie J."/>
            <person name="Dixon R.A."/>
            <person name="May G.D."/>
            <person name="Schwartz D.C."/>
            <person name="Rogers J."/>
            <person name="Quetier F."/>
            <person name="Town C.D."/>
            <person name="Roe B.A."/>
        </authorList>
    </citation>
    <scope>NUCLEOTIDE SEQUENCE [LARGE SCALE GENOMIC DNA]</scope>
    <source>
        <strain evidence="1">A17</strain>
        <strain evidence="2 3">cv. Jemalong A17</strain>
    </source>
</reference>
<dbReference type="EMBL" id="CM001218">
    <property type="protein sequence ID" value="AES67321.1"/>
    <property type="molecule type" value="Genomic_DNA"/>
</dbReference>
<reference evidence="2" key="3">
    <citation type="submission" date="2015-04" db="UniProtKB">
        <authorList>
            <consortium name="EnsemblPlants"/>
        </authorList>
    </citation>
    <scope>IDENTIFICATION</scope>
    <source>
        <strain evidence="2">cv. Jemalong A17</strain>
    </source>
</reference>
<dbReference type="PaxDb" id="3880-AES67321"/>
<dbReference type="Proteomes" id="UP000002051">
    <property type="component" value="Chromosome 2"/>
</dbReference>
<dbReference type="EnsemblPlants" id="AES67321">
    <property type="protein sequence ID" value="AES67321"/>
    <property type="gene ID" value="MTR_2g089330"/>
</dbReference>
<name>G7IRL2_MEDTR</name>
<proteinExistence type="predicted"/>
<keyword evidence="3" id="KW-1185">Reference proteome</keyword>
<sequence>MSFSSIGVNEQLNATLSGDAIIEHKGTFRLRHDTEIVIGHIQPQSTSKTTTQPLSPKFFPLQLLLVLQQEERNP</sequence>
<organism evidence="1 3">
    <name type="scientific">Medicago truncatula</name>
    <name type="common">Barrel medic</name>
    <name type="synonym">Medicago tribuloides</name>
    <dbReference type="NCBI Taxonomy" id="3880"/>
    <lineage>
        <taxon>Eukaryota</taxon>
        <taxon>Viridiplantae</taxon>
        <taxon>Streptophyta</taxon>
        <taxon>Embryophyta</taxon>
        <taxon>Tracheophyta</taxon>
        <taxon>Spermatophyta</taxon>
        <taxon>Magnoliopsida</taxon>
        <taxon>eudicotyledons</taxon>
        <taxon>Gunneridae</taxon>
        <taxon>Pentapetalae</taxon>
        <taxon>rosids</taxon>
        <taxon>fabids</taxon>
        <taxon>Fabales</taxon>
        <taxon>Fabaceae</taxon>
        <taxon>Papilionoideae</taxon>
        <taxon>50 kb inversion clade</taxon>
        <taxon>NPAAA clade</taxon>
        <taxon>Hologalegina</taxon>
        <taxon>IRL clade</taxon>
        <taxon>Trifolieae</taxon>
        <taxon>Medicago</taxon>
    </lineage>
</organism>
<dbReference type="HOGENOM" id="CLU_2691460_0_0_1"/>
<gene>
    <name evidence="1" type="ordered locus">MTR_2g089330</name>
</gene>
<reference evidence="1 3" key="2">
    <citation type="journal article" date="2014" name="BMC Genomics">
        <title>An improved genome release (version Mt4.0) for the model legume Medicago truncatula.</title>
        <authorList>
            <person name="Tang H."/>
            <person name="Krishnakumar V."/>
            <person name="Bidwell S."/>
            <person name="Rosen B."/>
            <person name="Chan A."/>
            <person name="Zhou S."/>
            <person name="Gentzbittel L."/>
            <person name="Childs K.L."/>
            <person name="Yandell M."/>
            <person name="Gundlach H."/>
            <person name="Mayer K.F."/>
            <person name="Schwartz D.C."/>
            <person name="Town C.D."/>
        </authorList>
    </citation>
    <scope>GENOME REANNOTATION</scope>
    <source>
        <strain evidence="2 3">cv. Jemalong A17</strain>
    </source>
</reference>
<evidence type="ECO:0000313" key="2">
    <source>
        <dbReference type="EnsemblPlants" id="AES67321"/>
    </source>
</evidence>
<evidence type="ECO:0000313" key="1">
    <source>
        <dbReference type="EMBL" id="AES67321.1"/>
    </source>
</evidence>
<accession>G7IRL2</accession>
<protein>
    <submittedName>
        <fullName evidence="1 2">Uncharacterized protein</fullName>
    </submittedName>
</protein>